<evidence type="ECO:0000313" key="3">
    <source>
        <dbReference type="EMBL" id="CAG5075636.1"/>
    </source>
</evidence>
<dbReference type="PANTHER" id="PTHR11362:SF82">
    <property type="entry name" value="PHOSPHATIDYLETHANOLAMINE-BINDING PROTEIN 4"/>
    <property type="match status" value="1"/>
</dbReference>
<evidence type="ECO:0000256" key="2">
    <source>
        <dbReference type="SAM" id="SignalP"/>
    </source>
</evidence>
<dbReference type="InterPro" id="IPR008914">
    <property type="entry name" value="PEBP"/>
</dbReference>
<feature type="chain" id="PRO_5035297060" evidence="2">
    <location>
        <begin position="20"/>
        <end position="206"/>
    </location>
</feature>
<comment type="similarity">
    <text evidence="1">Belongs to the phosphatidylethanolamine-binding protein family.</text>
</comment>
<keyword evidence="4" id="KW-1185">Reference proteome</keyword>
<evidence type="ECO:0000256" key="1">
    <source>
        <dbReference type="ARBA" id="ARBA00007091"/>
    </source>
</evidence>
<accession>A0A8J2ENN2</accession>
<dbReference type="InterPro" id="IPR035810">
    <property type="entry name" value="PEBP_euk"/>
</dbReference>
<proteinExistence type="inferred from homology"/>
<sequence>MKMLTILVAVIVLVDLADSTKKSVPAAFKAANLSKVLNITIKNLKLMTVTYPDPPKKVFLGNNLTQTDTSTEPTYDFDYRTNRYYALLMTDPDVPSPSISLPGEFFHWFVGNIPGNRSSSGEDILNYFPPVPPPGTKPHRYTFLLYRQRKKMNFSDGSLLGIDLTNRLMRRASVLAKELNLGDPIAGNFFYKGFDVPVVHGALNVV</sequence>
<dbReference type="InterPro" id="IPR001858">
    <property type="entry name" value="Phosphatidylethanolamine-bd_CS"/>
</dbReference>
<dbReference type="PROSITE" id="PS01220">
    <property type="entry name" value="PBP"/>
    <property type="match status" value="1"/>
</dbReference>
<dbReference type="PANTHER" id="PTHR11362">
    <property type="entry name" value="PHOSPHATIDYLETHANOLAMINE-BINDING PROTEIN"/>
    <property type="match status" value="1"/>
</dbReference>
<comment type="caution">
    <text evidence="3">The sequence shown here is derived from an EMBL/GenBank/DDBJ whole genome shotgun (WGS) entry which is preliminary data.</text>
</comment>
<dbReference type="Proteomes" id="UP000786811">
    <property type="component" value="Unassembled WGS sequence"/>
</dbReference>
<dbReference type="SUPFAM" id="SSF49777">
    <property type="entry name" value="PEBP-like"/>
    <property type="match status" value="1"/>
</dbReference>
<name>A0A8J2ENN2_COTCN</name>
<evidence type="ECO:0000313" key="4">
    <source>
        <dbReference type="Proteomes" id="UP000786811"/>
    </source>
</evidence>
<protein>
    <submittedName>
        <fullName evidence="3">Similar to TES-26: 26 kDa secreted antigen (Toxocara canis)</fullName>
    </submittedName>
</protein>
<dbReference type="AlphaFoldDB" id="A0A8J2ENN2"/>
<dbReference type="Gene3D" id="3.90.280.10">
    <property type="entry name" value="PEBP-like"/>
    <property type="match status" value="1"/>
</dbReference>
<organism evidence="3 4">
    <name type="scientific">Cotesia congregata</name>
    <name type="common">Parasitoid wasp</name>
    <name type="synonym">Apanteles congregatus</name>
    <dbReference type="NCBI Taxonomy" id="51543"/>
    <lineage>
        <taxon>Eukaryota</taxon>
        <taxon>Metazoa</taxon>
        <taxon>Ecdysozoa</taxon>
        <taxon>Arthropoda</taxon>
        <taxon>Hexapoda</taxon>
        <taxon>Insecta</taxon>
        <taxon>Pterygota</taxon>
        <taxon>Neoptera</taxon>
        <taxon>Endopterygota</taxon>
        <taxon>Hymenoptera</taxon>
        <taxon>Apocrita</taxon>
        <taxon>Ichneumonoidea</taxon>
        <taxon>Braconidae</taxon>
        <taxon>Microgastrinae</taxon>
        <taxon>Cotesia</taxon>
    </lineage>
</organism>
<gene>
    <name evidence="3" type="ORF">HICCMSTLAB_LOCUS1784</name>
</gene>
<dbReference type="OrthoDB" id="2506647at2759"/>
<feature type="signal peptide" evidence="2">
    <location>
        <begin position="1"/>
        <end position="19"/>
    </location>
</feature>
<reference evidence="3" key="1">
    <citation type="submission" date="2021-04" db="EMBL/GenBank/DDBJ databases">
        <authorList>
            <person name="Chebbi M.A.C M."/>
        </authorList>
    </citation>
    <scope>NUCLEOTIDE SEQUENCE</scope>
</reference>
<keyword evidence="2" id="KW-0732">Signal</keyword>
<dbReference type="Pfam" id="PF01161">
    <property type="entry name" value="PBP"/>
    <property type="match status" value="1"/>
</dbReference>
<dbReference type="EMBL" id="CAJNRD030001116">
    <property type="protein sequence ID" value="CAG5075636.1"/>
    <property type="molecule type" value="Genomic_DNA"/>
</dbReference>
<dbReference type="InterPro" id="IPR036610">
    <property type="entry name" value="PEBP-like_sf"/>
</dbReference>
<dbReference type="CDD" id="cd00866">
    <property type="entry name" value="PEBP_euk"/>
    <property type="match status" value="1"/>
</dbReference>